<evidence type="ECO:0000313" key="7">
    <source>
        <dbReference type="Proteomes" id="UP000014071"/>
    </source>
</evidence>
<reference evidence="7" key="1">
    <citation type="journal article" date="2013" name="Genome Announc.">
        <title>Draft genome sequence of the basidiomycetous yeast-like fungus Pseudozyma hubeiensis SY62, which produces an abundant amount of the biosurfactant mannosylerythritol lipids.</title>
        <authorList>
            <person name="Konishi M."/>
            <person name="Hatada Y."/>
            <person name="Horiuchi J."/>
        </authorList>
    </citation>
    <scope>NUCLEOTIDE SEQUENCE [LARGE SCALE GENOMIC DNA]</scope>
    <source>
        <strain evidence="7">SY62</strain>
    </source>
</reference>
<dbReference type="PANTHER" id="PTHR15454">
    <property type="entry name" value="NISCHARIN RELATED"/>
    <property type="match status" value="1"/>
</dbReference>
<evidence type="ECO:0000256" key="4">
    <source>
        <dbReference type="ARBA" id="ARBA00022737"/>
    </source>
</evidence>
<evidence type="ECO:0000313" key="6">
    <source>
        <dbReference type="EMBL" id="GAC95733.1"/>
    </source>
</evidence>
<feature type="compositionally biased region" description="Polar residues" evidence="5">
    <location>
        <begin position="590"/>
        <end position="602"/>
    </location>
</feature>
<keyword evidence="7" id="KW-1185">Reference proteome</keyword>
<keyword evidence="4" id="KW-0677">Repeat</keyword>
<evidence type="ECO:0000256" key="2">
    <source>
        <dbReference type="ARBA" id="ARBA00022490"/>
    </source>
</evidence>
<dbReference type="GeneID" id="24108599"/>
<feature type="region of interest" description="Disordered" evidence="5">
    <location>
        <begin position="530"/>
        <end position="760"/>
    </location>
</feature>
<dbReference type="RefSeq" id="XP_012189320.1">
    <property type="nucleotide sequence ID" value="XM_012333930.1"/>
</dbReference>
<evidence type="ECO:0000256" key="1">
    <source>
        <dbReference type="ARBA" id="ARBA00004496"/>
    </source>
</evidence>
<dbReference type="Proteomes" id="UP000014071">
    <property type="component" value="Unassembled WGS sequence"/>
</dbReference>
<name>R9P2T7_PSEHS</name>
<feature type="region of interest" description="Disordered" evidence="5">
    <location>
        <begin position="783"/>
        <end position="809"/>
    </location>
</feature>
<dbReference type="InterPro" id="IPR001611">
    <property type="entry name" value="Leu-rich_rpt"/>
</dbReference>
<dbReference type="PROSITE" id="PS51450">
    <property type="entry name" value="LRR"/>
    <property type="match status" value="3"/>
</dbReference>
<dbReference type="Gene3D" id="3.80.10.10">
    <property type="entry name" value="Ribonuclease Inhibitor"/>
    <property type="match status" value="1"/>
</dbReference>
<dbReference type="Pfam" id="PF13855">
    <property type="entry name" value="LRR_8"/>
    <property type="match status" value="1"/>
</dbReference>
<dbReference type="GO" id="GO:0005737">
    <property type="term" value="C:cytoplasm"/>
    <property type="evidence" value="ECO:0007669"/>
    <property type="project" value="UniProtKB-SubCell"/>
</dbReference>
<feature type="compositionally biased region" description="Polar residues" evidence="5">
    <location>
        <begin position="706"/>
        <end position="733"/>
    </location>
</feature>
<feature type="region of interest" description="Disordered" evidence="5">
    <location>
        <begin position="262"/>
        <end position="306"/>
    </location>
</feature>
<feature type="compositionally biased region" description="Low complexity" evidence="5">
    <location>
        <begin position="667"/>
        <end position="693"/>
    </location>
</feature>
<evidence type="ECO:0000256" key="3">
    <source>
        <dbReference type="ARBA" id="ARBA00022614"/>
    </source>
</evidence>
<feature type="compositionally biased region" description="Low complexity" evidence="5">
    <location>
        <begin position="554"/>
        <end position="577"/>
    </location>
</feature>
<dbReference type="eggNOG" id="KOG1259">
    <property type="taxonomic scope" value="Eukaryota"/>
</dbReference>
<comment type="subcellular location">
    <subcellularLocation>
        <location evidence="1">Cytoplasm</location>
    </subcellularLocation>
</comment>
<proteinExistence type="predicted"/>
<dbReference type="OrthoDB" id="676979at2759"/>
<gene>
    <name evidence="6" type="ORF">PHSY_003309</name>
</gene>
<dbReference type="InterPro" id="IPR003591">
    <property type="entry name" value="Leu-rich_rpt_typical-subtyp"/>
</dbReference>
<protein>
    <submittedName>
        <fullName evidence="6">Adenylate cyclase</fullName>
    </submittedName>
</protein>
<keyword evidence="2" id="KW-0963">Cytoplasm</keyword>
<sequence length="809" mass="86713">MDSIPGDRYIGEYARWLRIHESKLGDAAASAAAAKRNAAAKSDPSVSSLSSTFWNVVSLGTAGVSSTAPAPAARPMLLRQNPHNLFYLLIRFEELSLPVGSLDTSIPSSARPTSYFSFVSATPSSKRIDDTMSISSMRSRISVVSSSLNSSLSWFSASKPDPTQDLKYIYSCFTKIPSLRLGPVPPRRLVQDFEDCPGQSAVPLDVFRNLQMLELDEVDPRTLMGWDRVCVGLRGLTCRRSGVEDLTGLVVGLVAGDARRRRGEKVGAKSSGMDLSASTTTATDTDTEDNLPGSAEAALTSIPDPIPTLPPDLPSFAWHSLRYLNLSSNALTSIPILPLLPLTSLTHLDLSSNLLNSIPPSLSHLPSLTSLNISDNLIDSVLGIYHSIPHITVLNLSHNRLESLCGVERLFALQRIDLRHNSIYEAGEVGRLAVLKGLQEVWVGSGNALVEEYVDWRVECFVEFAREGREKAVKLDGEGLGWWEAQRVSERLPAVSGKEGEGGGRMRGEEMEAQLAKDVATTSGVVRNVRRAQSRVMETARGRGSDLLGVEGAGSTSRSRSGSRSRTSGGQAATSGAARRRNQRVVELESSPQKPSSSTRQRTLTESDRIKQAALARDGGAAVDAEPEHIGGKSDAVSSSKTLGKGKAVDVGVQEEPANSAVEPHHSAALAAHSTLLFALPPGSTPSEPSSSTKQRSLRKHRNPADSRTASDLFASSTSPAAQDTRSHVTSIPHNPDGVESKSSFAAEANGNSGKAKSDALRRRIEALKSEVGDDWLRLLARGEGDERRVSVVRTEADQEGDAAEKDAQ</sequence>
<dbReference type="InterPro" id="IPR032675">
    <property type="entry name" value="LRR_dom_sf"/>
</dbReference>
<dbReference type="PANTHER" id="PTHR15454:SF69">
    <property type="entry name" value="SERINE_THREONINE-PROTEIN KINASE 11-INTERACTING PROTEIN"/>
    <property type="match status" value="1"/>
</dbReference>
<dbReference type="SMART" id="SM00369">
    <property type="entry name" value="LRR_TYP"/>
    <property type="match status" value="4"/>
</dbReference>
<dbReference type="HOGENOM" id="CLU_009538_1_0_1"/>
<dbReference type="STRING" id="1305764.R9P2T7"/>
<accession>R9P2T7</accession>
<keyword evidence="3" id="KW-0433">Leucine-rich repeat</keyword>
<organism evidence="6 7">
    <name type="scientific">Pseudozyma hubeiensis (strain SY62)</name>
    <name type="common">Yeast</name>
    <dbReference type="NCBI Taxonomy" id="1305764"/>
    <lineage>
        <taxon>Eukaryota</taxon>
        <taxon>Fungi</taxon>
        <taxon>Dikarya</taxon>
        <taxon>Basidiomycota</taxon>
        <taxon>Ustilaginomycotina</taxon>
        <taxon>Ustilaginomycetes</taxon>
        <taxon>Ustilaginales</taxon>
        <taxon>Ustilaginaceae</taxon>
        <taxon>Pseudozyma</taxon>
    </lineage>
</organism>
<dbReference type="SUPFAM" id="SSF52058">
    <property type="entry name" value="L domain-like"/>
    <property type="match status" value="1"/>
</dbReference>
<evidence type="ECO:0000256" key="5">
    <source>
        <dbReference type="SAM" id="MobiDB-lite"/>
    </source>
</evidence>
<dbReference type="AlphaFoldDB" id="R9P2T7"/>
<dbReference type="EMBL" id="DF238796">
    <property type="protein sequence ID" value="GAC95733.1"/>
    <property type="molecule type" value="Genomic_DNA"/>
</dbReference>